<reference evidence="16" key="1">
    <citation type="submission" date="2022-02" db="EMBL/GenBank/DDBJ databases">
        <title>Atlantic sturgeon de novo genome assembly.</title>
        <authorList>
            <person name="Stock M."/>
            <person name="Klopp C."/>
            <person name="Guiguen Y."/>
            <person name="Cabau C."/>
            <person name="Parinello H."/>
            <person name="Santidrian Yebra-Pimentel E."/>
            <person name="Kuhl H."/>
            <person name="Dirks R.P."/>
            <person name="Guessner J."/>
            <person name="Wuertz S."/>
            <person name="Du K."/>
            <person name="Schartl M."/>
        </authorList>
    </citation>
    <scope>NUCLEOTIDE SEQUENCE</scope>
    <source>
        <strain evidence="16">STURGEONOMICS-FGT-2020</strain>
        <tissue evidence="16">Whole blood</tissue>
    </source>
</reference>
<dbReference type="FunFam" id="2.20.100.10:FF:000005">
    <property type="entry name" value="ADAM metallopeptidase with thrombospondin type 1 motif 9"/>
    <property type="match status" value="1"/>
</dbReference>
<evidence type="ECO:0000256" key="10">
    <source>
        <dbReference type="ARBA" id="ARBA00023157"/>
    </source>
</evidence>
<dbReference type="Pfam" id="PF01421">
    <property type="entry name" value="Reprolysin"/>
    <property type="match status" value="1"/>
</dbReference>
<feature type="binding site" evidence="12">
    <location>
        <position position="355"/>
    </location>
    <ligand>
        <name>Zn(2+)</name>
        <dbReference type="ChEBI" id="CHEBI:29105"/>
        <note>catalytic</note>
    </ligand>
</feature>
<evidence type="ECO:0000256" key="9">
    <source>
        <dbReference type="ARBA" id="ARBA00023049"/>
    </source>
</evidence>
<name>A0AAD8CQI2_ACIOX</name>
<evidence type="ECO:0000256" key="14">
    <source>
        <dbReference type="SAM" id="SignalP"/>
    </source>
</evidence>
<keyword evidence="11" id="KW-0325">Glycoprotein</keyword>
<dbReference type="InterPro" id="IPR000884">
    <property type="entry name" value="TSP1_rpt"/>
</dbReference>
<comment type="caution">
    <text evidence="12">Lacks conserved residue(s) required for the propagation of feature annotation.</text>
</comment>
<dbReference type="SUPFAM" id="SSF82895">
    <property type="entry name" value="TSP-1 type 1 repeat"/>
    <property type="match status" value="8"/>
</dbReference>
<gene>
    <name evidence="16" type="ORF">AOXY_G26714</name>
</gene>
<dbReference type="InterPro" id="IPR001590">
    <property type="entry name" value="Peptidase_M12B"/>
</dbReference>
<dbReference type="Proteomes" id="UP001230051">
    <property type="component" value="Unassembled WGS sequence"/>
</dbReference>
<feature type="chain" id="PRO_5042182155" description="Peptidase M12B domain-containing protein" evidence="14">
    <location>
        <begin position="18"/>
        <end position="1581"/>
    </location>
</feature>
<feature type="active site" evidence="12">
    <location>
        <position position="352"/>
    </location>
</feature>
<evidence type="ECO:0000259" key="15">
    <source>
        <dbReference type="PROSITE" id="PS50215"/>
    </source>
</evidence>
<evidence type="ECO:0000256" key="4">
    <source>
        <dbReference type="ARBA" id="ARBA00022723"/>
    </source>
</evidence>
<dbReference type="InterPro" id="IPR045371">
    <property type="entry name" value="ADAMTS_CR_3"/>
</dbReference>
<keyword evidence="10" id="KW-1015">Disulfide bond</keyword>
<dbReference type="SUPFAM" id="SSF55486">
    <property type="entry name" value="Metalloproteases ('zincins'), catalytic domain"/>
    <property type="match status" value="1"/>
</dbReference>
<dbReference type="Gene3D" id="3.40.1620.60">
    <property type="match status" value="1"/>
</dbReference>
<dbReference type="InterPro" id="IPR036383">
    <property type="entry name" value="TSP1_rpt_sf"/>
</dbReference>
<evidence type="ECO:0000256" key="8">
    <source>
        <dbReference type="ARBA" id="ARBA00022833"/>
    </source>
</evidence>
<feature type="signal peptide" evidence="14">
    <location>
        <begin position="1"/>
        <end position="17"/>
    </location>
</feature>
<dbReference type="GO" id="GO:0006508">
    <property type="term" value="P:proteolysis"/>
    <property type="evidence" value="ECO:0007669"/>
    <property type="project" value="UniProtKB-KW"/>
</dbReference>
<organism evidence="16 17">
    <name type="scientific">Acipenser oxyrinchus oxyrinchus</name>
    <dbReference type="NCBI Taxonomy" id="40147"/>
    <lineage>
        <taxon>Eukaryota</taxon>
        <taxon>Metazoa</taxon>
        <taxon>Chordata</taxon>
        <taxon>Craniata</taxon>
        <taxon>Vertebrata</taxon>
        <taxon>Euteleostomi</taxon>
        <taxon>Actinopterygii</taxon>
        <taxon>Chondrostei</taxon>
        <taxon>Acipenseriformes</taxon>
        <taxon>Acipenseridae</taxon>
        <taxon>Acipenser</taxon>
    </lineage>
</organism>
<dbReference type="GO" id="GO:0004222">
    <property type="term" value="F:metalloendopeptidase activity"/>
    <property type="evidence" value="ECO:0007669"/>
    <property type="project" value="InterPro"/>
</dbReference>
<dbReference type="GO" id="GO:0030198">
    <property type="term" value="P:extracellular matrix organization"/>
    <property type="evidence" value="ECO:0007669"/>
    <property type="project" value="TreeGrafter"/>
</dbReference>
<dbReference type="InterPro" id="IPR035914">
    <property type="entry name" value="Sperma_CUB_dom_sf"/>
</dbReference>
<feature type="region of interest" description="Disordered" evidence="13">
    <location>
        <begin position="1326"/>
        <end position="1361"/>
    </location>
</feature>
<dbReference type="InterPro" id="IPR041645">
    <property type="entry name" value="ADAMTS_CR_2"/>
</dbReference>
<evidence type="ECO:0000256" key="3">
    <source>
        <dbReference type="ARBA" id="ARBA00022670"/>
    </source>
</evidence>
<dbReference type="GO" id="GO:0005576">
    <property type="term" value="C:extracellular region"/>
    <property type="evidence" value="ECO:0007669"/>
    <property type="project" value="UniProtKB-SubCell"/>
</dbReference>
<keyword evidence="2" id="KW-0964">Secreted</keyword>
<accession>A0AAD8CQI2</accession>
<dbReference type="Pfam" id="PF19030">
    <property type="entry name" value="TSP1_ADAMTS"/>
    <property type="match status" value="7"/>
</dbReference>
<feature type="domain" description="Peptidase M12B" evidence="15">
    <location>
        <begin position="207"/>
        <end position="412"/>
    </location>
</feature>
<dbReference type="PANTHER" id="PTHR13723">
    <property type="entry name" value="ADAMTS A DISINTEGRIN AND METALLOPROTEASE WITH THROMBOSPONDIN MOTIFS PROTEASE"/>
    <property type="match status" value="1"/>
</dbReference>
<evidence type="ECO:0000313" key="17">
    <source>
        <dbReference type="Proteomes" id="UP001230051"/>
    </source>
</evidence>
<keyword evidence="5 14" id="KW-0732">Signal</keyword>
<dbReference type="GO" id="GO:0031012">
    <property type="term" value="C:extracellular matrix"/>
    <property type="evidence" value="ECO:0007669"/>
    <property type="project" value="TreeGrafter"/>
</dbReference>
<dbReference type="Pfam" id="PF19236">
    <property type="entry name" value="ADAMTS_CR_3"/>
    <property type="match status" value="1"/>
</dbReference>
<dbReference type="Pfam" id="PF17771">
    <property type="entry name" value="ADAMTS_CR_2"/>
    <property type="match status" value="1"/>
</dbReference>
<keyword evidence="4 12" id="KW-0479">Metal-binding</keyword>
<evidence type="ECO:0000256" key="1">
    <source>
        <dbReference type="ARBA" id="ARBA00004613"/>
    </source>
</evidence>
<dbReference type="FunFam" id="2.20.100.10:FF:000001">
    <property type="entry name" value="semaphorin-5A isoform X1"/>
    <property type="match status" value="1"/>
</dbReference>
<evidence type="ECO:0000256" key="13">
    <source>
        <dbReference type="SAM" id="MobiDB-lite"/>
    </source>
</evidence>
<sequence length="1581" mass="172155">MAEPLLLLLAFLPACVPLLRSPLEKEFLQSLDLGDVFYYFGKKSSHEVPEFQITWPECSPKDQAGSPQLCSVSAQGQRYVFEVGTGRGKGPFSCSFAVDRVINTSVSVVQRLPGVCCENPALLRPLGARALVSLCQQHLVSQGVVTGAESRLYIQPFQDKHLPLIGHTAEARPHIAFHQLYRQGDTQHRTKTPARRQRRVAVAADIRHLELLVIVGPDVHQIHRQDTERYVLTNLNIAAELLRDTTLGATLRVHLIRMVILTEPQVDIKINNNITSSLISVCDWGDKVNPQNDSDPQHADLVLYITRYDLELPDGNRQVRGVAQLGGACSRGWSCVITEDTGFDLGITIAHEIGHSFGINHDGTGNACSSSGFMMASEGGYNSVDLTWSQCSREQFLRFLGQSQAACLDDLPVLEGGLPGWKPGLYYGADDQCKIAFGGSARACSFTRPDMDVCRVLSCHVDPRDRSSCTRLLIPLLDGTECGPNQWCLKGRCVSPSQLKSLAVVHGAWSSWSELSPCSRTCGGGVKSRRRQCNNPRPAFGGHQCQGQDLEAELCSRQARKTPCALLSMQILYSNDTKACSSTQLEFMADQCSLTNTEPLFLSPGVPSYYKWIPALGFAKGDDQCKLMCRSEGKNFMVSRGTHFQDGTRCEPSSPDSAAPLSVCVAGGCRAFGCDGRMDSGKVLDVCGLCGGDSSTCNEITDSYTEGKPREYVTFLTVPLNATHVRIVNSKSLFTHLAVKVNGQYVVSGKGSVSVSSTHPSALEDSRVEYWLHLTEDNLPSSEEVYLLGPVLEETQIQVYRKYGKEYGEVTSPSISYSFYIPKEKPSFMWASVTAACSVTCGGGVQKTTYICVDASTKGAVEETRCGGPPQPPVKQEPCSPRPCPPSWQVGDFSPCSATCGTGVRARLLHCVRRHKGLTSKLPPSKCPPESALHTSESCTLEPCPASWRSRARSPCSVSCGGGVQQRDVYCARDAGTLEESLAEESCGHLPRLEDSEPCNTQLCPPRWTVSQLDNCSALCGPGVSSRSVACVQSLNGSDVEVDERLCPEAERPAELVSCVVNVCPIGWDLRTWSEAPRMRKTGLYDITHPREQPVYVWSPVIGQCSASCGGGEVEVSFSCMDHESKAEVTEGQCGETSKPDRRLEACNQTPCPPVWRYKAGTCSASCGKGVAQRVLYCARDGEEGEEVLNGTECWAVPKPEEQEPCSLHPCPPRWRVSDAGRCSATCGFGVAERSVTCVQFDRGTDIEVAETQCPAAGKPPTQIPCMVSACTFSWAVQNWTECSASCGNGIQSRQVSCVHQALSQSLSSLFCMHLPKPITIQGCSREPCPDETPTPGVPGVPTTSPQSPSTPEPAPEDTDTSVCGKLLLQDTGIVDLTEVRTRDCLLSIGRPLGEVIVVKVISSSLNCREREFVLFYDRLMLMKKCERLAGFTRTSRTNVLLIRQGRLAPGNGVLLHYWSQPAPKRYYGDCDVQLFGSSGELVNPVGPSDPGRQTCRTFINVAPSRKIEIRALGVNLASVVNGTQSTYILIRDVDALKTSVFHGNQLFFWRSSGSRAEIEFHGEYLAHPGSFRAEYSVIDP</sequence>
<comment type="caution">
    <text evidence="16">The sequence shown here is derived from an EMBL/GenBank/DDBJ whole genome shotgun (WGS) entry which is preliminary data.</text>
</comment>
<evidence type="ECO:0000256" key="12">
    <source>
        <dbReference type="PROSITE-ProRule" id="PRU00276"/>
    </source>
</evidence>
<feature type="binding site" evidence="12">
    <location>
        <position position="361"/>
    </location>
    <ligand>
        <name>Zn(2+)</name>
        <dbReference type="ChEBI" id="CHEBI:29105"/>
        <note>catalytic</note>
    </ligand>
</feature>
<feature type="binding site" evidence="12">
    <location>
        <position position="351"/>
    </location>
    <ligand>
        <name>Zn(2+)</name>
        <dbReference type="ChEBI" id="CHEBI:29105"/>
        <note>catalytic</note>
    </ligand>
</feature>
<dbReference type="InterPro" id="IPR010294">
    <property type="entry name" value="ADAMTS_spacer1"/>
</dbReference>
<comment type="subcellular location">
    <subcellularLocation>
        <location evidence="1">Secreted</location>
    </subcellularLocation>
</comment>
<evidence type="ECO:0000256" key="6">
    <source>
        <dbReference type="ARBA" id="ARBA00022737"/>
    </source>
</evidence>
<dbReference type="PROSITE" id="PS50215">
    <property type="entry name" value="ADAM_MEPRO"/>
    <property type="match status" value="1"/>
</dbReference>
<dbReference type="SMART" id="SM00209">
    <property type="entry name" value="TSP1"/>
    <property type="match status" value="9"/>
</dbReference>
<keyword evidence="7" id="KW-0378">Hydrolase</keyword>
<dbReference type="Gene3D" id="2.60.120.830">
    <property type="match status" value="1"/>
</dbReference>
<proteinExistence type="predicted"/>
<evidence type="ECO:0000313" key="16">
    <source>
        <dbReference type="EMBL" id="KAK1155864.1"/>
    </source>
</evidence>
<keyword evidence="6" id="KW-0677">Repeat</keyword>
<dbReference type="GO" id="GO:0046872">
    <property type="term" value="F:metal ion binding"/>
    <property type="evidence" value="ECO:0007669"/>
    <property type="project" value="UniProtKB-KW"/>
</dbReference>
<evidence type="ECO:0000256" key="7">
    <source>
        <dbReference type="ARBA" id="ARBA00022801"/>
    </source>
</evidence>
<dbReference type="EMBL" id="JAGXEW010000029">
    <property type="protein sequence ID" value="KAK1155864.1"/>
    <property type="molecule type" value="Genomic_DNA"/>
</dbReference>
<dbReference type="CDD" id="cd04273">
    <property type="entry name" value="ZnMc_ADAMTS_like"/>
    <property type="match status" value="1"/>
</dbReference>
<evidence type="ECO:0000256" key="2">
    <source>
        <dbReference type="ARBA" id="ARBA00022525"/>
    </source>
</evidence>
<keyword evidence="9" id="KW-0482">Metalloprotease</keyword>
<evidence type="ECO:0000256" key="11">
    <source>
        <dbReference type="ARBA" id="ARBA00023180"/>
    </source>
</evidence>
<dbReference type="SUPFAM" id="SSF49854">
    <property type="entry name" value="Spermadhesin, CUB domain"/>
    <property type="match status" value="1"/>
</dbReference>
<dbReference type="InterPro" id="IPR050439">
    <property type="entry name" value="ADAMTS_ADAMTS-like"/>
</dbReference>
<protein>
    <recommendedName>
        <fullName evidence="15">Peptidase M12B domain-containing protein</fullName>
    </recommendedName>
</protein>
<dbReference type="PROSITE" id="PS50092">
    <property type="entry name" value="TSP1"/>
    <property type="match status" value="3"/>
</dbReference>
<dbReference type="PANTHER" id="PTHR13723:SF20">
    <property type="entry name" value="A DISINTEGRIN AND METALLOPROTEINASE WITH THROMBOSPONDIN MOTIFS 13"/>
    <property type="match status" value="1"/>
</dbReference>
<evidence type="ECO:0000256" key="5">
    <source>
        <dbReference type="ARBA" id="ARBA00022729"/>
    </source>
</evidence>
<dbReference type="Pfam" id="PF00090">
    <property type="entry name" value="TSP_1"/>
    <property type="match status" value="1"/>
</dbReference>
<dbReference type="InterPro" id="IPR024079">
    <property type="entry name" value="MetalloPept_cat_dom_sf"/>
</dbReference>
<dbReference type="Gene3D" id="3.40.390.10">
    <property type="entry name" value="Collagenase (Catalytic Domain)"/>
    <property type="match status" value="1"/>
</dbReference>
<dbReference type="Pfam" id="PF05986">
    <property type="entry name" value="ADAMTS_spacer1"/>
    <property type="match status" value="1"/>
</dbReference>
<keyword evidence="8 12" id="KW-0862">Zinc</keyword>
<keyword evidence="17" id="KW-1185">Reference proteome</keyword>
<keyword evidence="3" id="KW-0645">Protease</keyword>
<dbReference type="Gene3D" id="2.20.100.10">
    <property type="entry name" value="Thrombospondin type-1 (TSP1) repeat"/>
    <property type="match status" value="9"/>
</dbReference>